<keyword evidence="2" id="KW-1133">Transmembrane helix</keyword>
<evidence type="ECO:0000259" key="3">
    <source>
        <dbReference type="Pfam" id="PF04892"/>
    </source>
</evidence>
<dbReference type="InterPro" id="IPR053150">
    <property type="entry name" value="Teicoplanin_resist-assoc"/>
</dbReference>
<feature type="transmembrane region" description="Helical" evidence="2">
    <location>
        <begin position="107"/>
        <end position="125"/>
    </location>
</feature>
<feature type="region of interest" description="Disordered" evidence="1">
    <location>
        <begin position="360"/>
        <end position="381"/>
    </location>
</feature>
<dbReference type="Pfam" id="PF04892">
    <property type="entry name" value="VanZ"/>
    <property type="match status" value="1"/>
</dbReference>
<accession>A0A193BZ60</accession>
<dbReference type="InterPro" id="IPR006976">
    <property type="entry name" value="VanZ-like"/>
</dbReference>
<reference evidence="4 5" key="1">
    <citation type="journal article" date="2015" name="Genome Announc.">
        <title>Draft Genome Sequence of Norvancomycin-Producing Strain Amycolatopsis orientalis CPCC200066.</title>
        <authorList>
            <person name="Lei X."/>
            <person name="Yuan F."/>
            <person name="Shi Y."/>
            <person name="Li X."/>
            <person name="Wang L."/>
            <person name="Hong B."/>
        </authorList>
    </citation>
    <scope>NUCLEOTIDE SEQUENCE [LARGE SCALE GENOMIC DNA]</scope>
    <source>
        <strain evidence="4 5">B-37</strain>
    </source>
</reference>
<feature type="transmembrane region" description="Helical" evidence="2">
    <location>
        <begin position="242"/>
        <end position="264"/>
    </location>
</feature>
<feature type="domain" description="VanZ-like" evidence="3">
    <location>
        <begin position="48"/>
        <end position="188"/>
    </location>
</feature>
<dbReference type="KEGG" id="aori:SD37_18585"/>
<name>A0A193BZ60_AMYOR</name>
<evidence type="ECO:0000256" key="2">
    <source>
        <dbReference type="SAM" id="Phobius"/>
    </source>
</evidence>
<dbReference type="PANTHER" id="PTHR36834">
    <property type="entry name" value="MEMBRANE PROTEIN-RELATED"/>
    <property type="match status" value="1"/>
</dbReference>
<organism evidence="4 5">
    <name type="scientific">Amycolatopsis orientalis</name>
    <name type="common">Nocardia orientalis</name>
    <dbReference type="NCBI Taxonomy" id="31958"/>
    <lineage>
        <taxon>Bacteria</taxon>
        <taxon>Bacillati</taxon>
        <taxon>Actinomycetota</taxon>
        <taxon>Actinomycetes</taxon>
        <taxon>Pseudonocardiales</taxon>
        <taxon>Pseudonocardiaceae</taxon>
        <taxon>Amycolatopsis</taxon>
    </lineage>
</organism>
<dbReference type="EMBL" id="CP016174">
    <property type="protein sequence ID" value="ANN17458.1"/>
    <property type="molecule type" value="Genomic_DNA"/>
</dbReference>
<gene>
    <name evidence="4" type="ORF">SD37_18585</name>
</gene>
<evidence type="ECO:0000256" key="1">
    <source>
        <dbReference type="SAM" id="MobiDB-lite"/>
    </source>
</evidence>
<keyword evidence="5" id="KW-1185">Reference proteome</keyword>
<feature type="transmembrane region" description="Helical" evidence="2">
    <location>
        <begin position="39"/>
        <end position="58"/>
    </location>
</feature>
<evidence type="ECO:0000313" key="4">
    <source>
        <dbReference type="EMBL" id="ANN17458.1"/>
    </source>
</evidence>
<protein>
    <submittedName>
        <fullName evidence="4">Antibiotic resistance protein VanZ</fullName>
    </submittedName>
</protein>
<evidence type="ECO:0000313" key="5">
    <source>
        <dbReference type="Proteomes" id="UP000093695"/>
    </source>
</evidence>
<dbReference type="Proteomes" id="UP000093695">
    <property type="component" value="Chromosome"/>
</dbReference>
<dbReference type="eggNOG" id="COG4767">
    <property type="taxonomic scope" value="Bacteria"/>
</dbReference>
<feature type="transmembrane region" description="Helical" evidence="2">
    <location>
        <begin position="212"/>
        <end position="236"/>
    </location>
</feature>
<sequence>MTDPTVSAIIAVFAGFVLAGLLAVPYIAASYRRRGELGLWRVLLVFGFLVYAMALWTYTLLPIPRMTATWCAEHAASHLQLRPFRFLADIRREQAGGGLRAFLRNPAVQQAVFNVALFVPLGMFVRHLFRRGFPATVAIGFAVSLFIECTQLTGVWFLFDCPYRLADVDDLLTNTLGAAVGFGLAPLLRLLPGNEPSAPPGIPRPVTARRRLLGMAVDVVSVVLLGTTIGIVTTLLAGEPGAVVTALIGTLLPAVLLLFVVPLAGDGASFGQRVVLLRPVGPPGGKPAGWRMIVRFLAGSGGYFTLLTLASTVNGGFEALANLLFFASGVLAIRPQGHQGLSGLLAGLRVVDVRAVGASDQPPAPVDVHGAPGHEGIGQRQ</sequence>
<proteinExistence type="predicted"/>
<dbReference type="STRING" id="31958.SD37_18585"/>
<dbReference type="AlphaFoldDB" id="A0A193BZ60"/>
<feature type="transmembrane region" description="Helical" evidence="2">
    <location>
        <begin position="6"/>
        <end position="27"/>
    </location>
</feature>
<dbReference type="PANTHER" id="PTHR36834:SF1">
    <property type="entry name" value="INTEGRAL MEMBRANE PROTEIN"/>
    <property type="match status" value="1"/>
</dbReference>
<dbReference type="RefSeq" id="WP_044853099.1">
    <property type="nucleotide sequence ID" value="NZ_CP016174.1"/>
</dbReference>
<feature type="transmembrane region" description="Helical" evidence="2">
    <location>
        <begin position="171"/>
        <end position="191"/>
    </location>
</feature>
<feature type="transmembrane region" description="Helical" evidence="2">
    <location>
        <begin position="137"/>
        <end position="159"/>
    </location>
</feature>
<keyword evidence="2" id="KW-0812">Transmembrane</keyword>
<keyword evidence="2" id="KW-0472">Membrane</keyword>